<reference evidence="5" key="1">
    <citation type="submission" date="2020-06" db="EMBL/GenBank/DDBJ databases">
        <authorList>
            <consortium name="Wellcome Sanger Institute Data Sharing"/>
        </authorList>
    </citation>
    <scope>NUCLEOTIDE SEQUENCE [LARGE SCALE GENOMIC DNA]</scope>
</reference>
<keyword evidence="3" id="KW-0812">Transmembrane</keyword>
<dbReference type="GO" id="GO:0003955">
    <property type="term" value="F:NAD(P)H dehydrogenase (quinone) activity"/>
    <property type="evidence" value="ECO:0007669"/>
    <property type="project" value="TreeGrafter"/>
</dbReference>
<proteinExistence type="inferred from homology"/>
<keyword evidence="6" id="KW-1185">Reference proteome</keyword>
<dbReference type="Proteomes" id="UP000694680">
    <property type="component" value="Chromosome 4"/>
</dbReference>
<dbReference type="AlphaFoldDB" id="A0A8C5G2N4"/>
<keyword evidence="3" id="KW-1133">Transmembrane helix</keyword>
<protein>
    <recommendedName>
        <fullName evidence="4">Flavodoxin-like fold domain-containing protein</fullName>
    </recommendedName>
</protein>
<keyword evidence="3" id="KW-0472">Membrane</keyword>
<dbReference type="GO" id="GO:0005829">
    <property type="term" value="C:cytosol"/>
    <property type="evidence" value="ECO:0007669"/>
    <property type="project" value="TreeGrafter"/>
</dbReference>
<evidence type="ECO:0000256" key="3">
    <source>
        <dbReference type="SAM" id="Phobius"/>
    </source>
</evidence>
<dbReference type="Ensembl" id="ENSGWIT00000011476.1">
    <property type="protein sequence ID" value="ENSGWIP00000010328.1"/>
    <property type="gene ID" value="ENSGWIG00000006035.1"/>
</dbReference>
<dbReference type="SUPFAM" id="SSF52218">
    <property type="entry name" value="Flavoproteins"/>
    <property type="match status" value="1"/>
</dbReference>
<evidence type="ECO:0000313" key="6">
    <source>
        <dbReference type="Proteomes" id="UP000694680"/>
    </source>
</evidence>
<keyword evidence="2" id="KW-0560">Oxidoreductase</keyword>
<reference evidence="5" key="2">
    <citation type="submission" date="2025-08" db="UniProtKB">
        <authorList>
            <consortium name="Ensembl"/>
        </authorList>
    </citation>
    <scope>IDENTIFICATION</scope>
</reference>
<organism evidence="5 6">
    <name type="scientific">Gouania willdenowi</name>
    <name type="common">Blunt-snouted clingfish</name>
    <name type="synonym">Lepadogaster willdenowi</name>
    <dbReference type="NCBI Taxonomy" id="441366"/>
    <lineage>
        <taxon>Eukaryota</taxon>
        <taxon>Metazoa</taxon>
        <taxon>Chordata</taxon>
        <taxon>Craniata</taxon>
        <taxon>Vertebrata</taxon>
        <taxon>Euteleostomi</taxon>
        <taxon>Actinopterygii</taxon>
        <taxon>Neopterygii</taxon>
        <taxon>Teleostei</taxon>
        <taxon>Neoteleostei</taxon>
        <taxon>Acanthomorphata</taxon>
        <taxon>Ovalentaria</taxon>
        <taxon>Blenniimorphae</taxon>
        <taxon>Blenniiformes</taxon>
        <taxon>Gobiesocoidei</taxon>
        <taxon>Gobiesocidae</taxon>
        <taxon>Gobiesocinae</taxon>
        <taxon>Gouania</taxon>
    </lineage>
</organism>
<feature type="domain" description="Flavodoxin-like fold" evidence="4">
    <location>
        <begin position="8"/>
        <end position="133"/>
    </location>
</feature>
<feature type="transmembrane region" description="Helical" evidence="3">
    <location>
        <begin position="59"/>
        <end position="79"/>
    </location>
</feature>
<dbReference type="PANTHER" id="PTHR10204:SF34">
    <property type="entry name" value="NAD(P)H DEHYDROGENASE [QUINONE] 1 ISOFORM 1"/>
    <property type="match status" value="1"/>
</dbReference>
<dbReference type="Pfam" id="PF02525">
    <property type="entry name" value="Flavodoxin_2"/>
    <property type="match status" value="1"/>
</dbReference>
<sequence>MSRPYVKKKSCTVDVSDLYDINFKATATDEDITGGVKDCFSYLSSDIVKEQSKLKKVDLVIFQFPMYWFSVPAILKGWIDLRMFRDKKAILSFTTESLESTFSPNAINGDMNVTLWPLQNGILHYCGFQVLGSQSSGLQPMFPKHVAENEKLQSMLGVPLQSKMSCHQHEG</sequence>
<evidence type="ECO:0000256" key="1">
    <source>
        <dbReference type="ARBA" id="ARBA00006252"/>
    </source>
</evidence>
<name>A0A8C5G2N4_GOUWI</name>
<comment type="similarity">
    <text evidence="1">Belongs to the NAD(P)H dehydrogenase (quinone) family.</text>
</comment>
<dbReference type="PANTHER" id="PTHR10204">
    <property type="entry name" value="NAD P H OXIDOREDUCTASE-RELATED"/>
    <property type="match status" value="1"/>
</dbReference>
<dbReference type="InterPro" id="IPR003680">
    <property type="entry name" value="Flavodoxin_fold"/>
</dbReference>
<dbReference type="InterPro" id="IPR029039">
    <property type="entry name" value="Flavoprotein-like_sf"/>
</dbReference>
<dbReference type="Gene3D" id="3.40.50.360">
    <property type="match status" value="1"/>
</dbReference>
<evidence type="ECO:0000259" key="4">
    <source>
        <dbReference type="Pfam" id="PF02525"/>
    </source>
</evidence>
<reference evidence="5" key="3">
    <citation type="submission" date="2025-09" db="UniProtKB">
        <authorList>
            <consortium name="Ensembl"/>
        </authorList>
    </citation>
    <scope>IDENTIFICATION</scope>
</reference>
<accession>A0A8C5G2N4</accession>
<evidence type="ECO:0000313" key="5">
    <source>
        <dbReference type="Ensembl" id="ENSGWIP00000010328.1"/>
    </source>
</evidence>
<dbReference type="InterPro" id="IPR051545">
    <property type="entry name" value="NAD(P)H_dehydrogenase_qn"/>
</dbReference>
<evidence type="ECO:0000256" key="2">
    <source>
        <dbReference type="ARBA" id="ARBA00023002"/>
    </source>
</evidence>